<dbReference type="AlphaFoldDB" id="A0AAV2N149"/>
<accession>A0AAV2N149</accession>
<evidence type="ECO:0000313" key="3">
    <source>
        <dbReference type="Proteomes" id="UP001497644"/>
    </source>
</evidence>
<reference evidence="2 3" key="1">
    <citation type="submission" date="2024-04" db="EMBL/GenBank/DDBJ databases">
        <authorList>
            <consortium name="Molecular Ecology Group"/>
        </authorList>
    </citation>
    <scope>NUCLEOTIDE SEQUENCE [LARGE SCALE GENOMIC DNA]</scope>
</reference>
<feature type="region of interest" description="Disordered" evidence="1">
    <location>
        <begin position="1"/>
        <end position="81"/>
    </location>
</feature>
<dbReference type="EMBL" id="OZ034824">
    <property type="protein sequence ID" value="CAL1673349.1"/>
    <property type="molecule type" value="Genomic_DNA"/>
</dbReference>
<evidence type="ECO:0000313" key="2">
    <source>
        <dbReference type="EMBL" id="CAL1673349.1"/>
    </source>
</evidence>
<keyword evidence="3" id="KW-1185">Reference proteome</keyword>
<protein>
    <submittedName>
        <fullName evidence="2">Uncharacterized protein</fullName>
    </submittedName>
</protein>
<proteinExistence type="predicted"/>
<sequence length="81" mass="8912">MDCGAPHKTQRMNGGMNGENFRQVRGKVTGRGSPPRVLTSTNLVRRTLTPSSPRGERAMSLLRLEAPYLPDLKQPPGREPS</sequence>
<dbReference type="Proteomes" id="UP001497644">
    <property type="component" value="Chromosome 1"/>
</dbReference>
<evidence type="ECO:0000256" key="1">
    <source>
        <dbReference type="SAM" id="MobiDB-lite"/>
    </source>
</evidence>
<organism evidence="2 3">
    <name type="scientific">Lasius platythorax</name>
    <dbReference type="NCBI Taxonomy" id="488582"/>
    <lineage>
        <taxon>Eukaryota</taxon>
        <taxon>Metazoa</taxon>
        <taxon>Ecdysozoa</taxon>
        <taxon>Arthropoda</taxon>
        <taxon>Hexapoda</taxon>
        <taxon>Insecta</taxon>
        <taxon>Pterygota</taxon>
        <taxon>Neoptera</taxon>
        <taxon>Endopterygota</taxon>
        <taxon>Hymenoptera</taxon>
        <taxon>Apocrita</taxon>
        <taxon>Aculeata</taxon>
        <taxon>Formicoidea</taxon>
        <taxon>Formicidae</taxon>
        <taxon>Formicinae</taxon>
        <taxon>Lasius</taxon>
        <taxon>Lasius</taxon>
    </lineage>
</organism>
<name>A0AAV2N149_9HYME</name>
<gene>
    <name evidence="2" type="ORF">LPLAT_LOCUS257</name>
</gene>
<feature type="compositionally biased region" description="Polar residues" evidence="1">
    <location>
        <begin position="38"/>
        <end position="52"/>
    </location>
</feature>